<protein>
    <submittedName>
        <fullName evidence="1">Uncharacterized protein</fullName>
    </submittedName>
</protein>
<evidence type="ECO:0000313" key="1">
    <source>
        <dbReference type="EMBL" id="MEL1248563.1"/>
    </source>
</evidence>
<evidence type="ECO:0000313" key="2">
    <source>
        <dbReference type="Proteomes" id="UP001393056"/>
    </source>
</evidence>
<dbReference type="RefSeq" id="WP_341683418.1">
    <property type="nucleotide sequence ID" value="NZ_JBBYHT010000005.1"/>
</dbReference>
<dbReference type="EMBL" id="JBBYHT010000005">
    <property type="protein sequence ID" value="MEL1248563.1"/>
    <property type="molecule type" value="Genomic_DNA"/>
</dbReference>
<keyword evidence="2" id="KW-1185">Reference proteome</keyword>
<reference evidence="1 2" key="1">
    <citation type="submission" date="2024-04" db="EMBL/GenBank/DDBJ databases">
        <title>Flavobacterium sp. DGU41 16S ribosomal RNA gene Genome sequencing and assembly.</title>
        <authorList>
            <person name="Park S."/>
        </authorList>
    </citation>
    <scope>NUCLEOTIDE SEQUENCE [LARGE SCALE GENOMIC DNA]</scope>
    <source>
        <strain evidence="1 2">DGU41</strain>
    </source>
</reference>
<organism evidence="1 2">
    <name type="scientific">Flavobacterium helocola</name>
    <dbReference type="NCBI Taxonomy" id="3139139"/>
    <lineage>
        <taxon>Bacteria</taxon>
        <taxon>Pseudomonadati</taxon>
        <taxon>Bacteroidota</taxon>
        <taxon>Flavobacteriia</taxon>
        <taxon>Flavobacteriales</taxon>
        <taxon>Flavobacteriaceae</taxon>
        <taxon>Flavobacterium</taxon>
    </lineage>
</organism>
<gene>
    <name evidence="1" type="ORF">AAEO58_10955</name>
</gene>
<dbReference type="Proteomes" id="UP001393056">
    <property type="component" value="Unassembled WGS sequence"/>
</dbReference>
<accession>A0ABU9I814</accession>
<comment type="caution">
    <text evidence="1">The sequence shown here is derived from an EMBL/GenBank/DDBJ whole genome shotgun (WGS) entry which is preliminary data.</text>
</comment>
<proteinExistence type="predicted"/>
<dbReference type="SUPFAM" id="SSF50998">
    <property type="entry name" value="Quinoprotein alcohol dehydrogenase-like"/>
    <property type="match status" value="1"/>
</dbReference>
<name>A0ABU9I814_9FLAO</name>
<dbReference type="InterPro" id="IPR011047">
    <property type="entry name" value="Quinoprotein_ADH-like_sf"/>
</dbReference>
<sequence>MSIVSNKLAIELFGSGISLVLNPDESQTTDFNISAFPVTVEYQWKILAYLRSFDLNNFSFTPQEFFELGLIILNISEEQALAQFINTFTVPIDEETLALEQFVTDLGEYNSDLTIQALGLTINEDSKLTDVVQAINVHTGKYATLYAFGAYLLNNDLNETKKKLEVFFRAFIPTDIESYIKDILVPKVRATLTVSAAIEFPRNILYPYQDTDGNGIWEREPENSNVLTRFYFGKILLYADTEAGVGYKMDLVGDLRPTFSEIGKTGLLLQLEKLKLDLSDKVNIPEADADGRPVDFRGVYADALSVTLPAKWFKSDTNTNGSTLRIGGYNLLIGTGGVSGTFALEAVPTQNPSDGQIIDFFSDKFEFVYPIKGLKNNVTTNNEEVIEINNEIELLSYLNSLTNKSLYNFKFPLEVSSSGIIKEFNSSQEFRNFITSFIIADNGTMWANVGGDNGFLVGFQKFDITFKQNKVISSNIKGALEIKKFVYPNGATYPDGSQIPPNTTVRINIDGHLSDDGDFNLTASAQPPYPIEFPNVFTYRMKSVELGKEDDDFYIGTSGTLQFEGFLKETLQLGPIEIERLCIYSDGSIEFKGGSVQLINPIVLPLGPVEITVSAIHYGSHQKEVNGVMRKFNYFGFDGGVSIDPLGIEVRGDGVKYYYCVDDLENKPHPYLHIQTLYLDLTIPANSGSLAQINGWVTIPEPGVSKEYAGGITLQIPSVNLAGKADIKLMPKYPAFIIDCELEPPVPIPLGSFAIYGFRGLLGYRYVAEKQAVPGLTSDNTWYEYYKAPKLGINVQKFNGPDKTVNYNTLVSLGAGATLGTSADDGYTFSIKAMALFSIPSLFMIDGRANILAARLGLDDTKDPPFFAFVAVGDNSLEFGFGADYKLPGNGKILTVYADVQAGFFFKNQKPWYVNIGTNVNPITARILTLLTIKSYVMLSAKGIEAGARGEFNFDRNYGVIKVQAHAFIEVGGKISFERPQMGAYLMAGVSARVRVLFVTLNLEIGILFGVEAPKPFLIYGKFYFRVKVGIKIFGKRITLFKFSGNLEVVWNFNKNVDRTPINPFLGGFDNLNSLTEAQIAVLDEIVEGINMLTNESFSLCYLSSRPDDNQVPLNERTPENFENGKILNHVIPLDTYIDIKSQKGLLPGNAQDPNNSVRKLIGGINNAPANYVDLIPPVSTINGRSIRQVKHQYTIDHLEIKFWNETKNIWESYHPYEALYPNEPSIANLKVGQFQKTDGIYNAVRILATTPFSYTEQGEPGWYVPEQYGVNASTLFCEAEHKEHKCAKFLQKPLNAKYYCGDVNTPLFSNDVSFQLITPNPDEDFAYITEEANVFNVPKSLAFNNWNGLEILLPQPTIMTGLKLSNYSNGVKVKFYSIIQSPQNDVMFNVVYGNPNPNASNVNEPYEMVLFGNSLNEEIKYNYTTNAIGDWLPIHENWRPITRIVVEPIFDSSISQQIALINDQIATIENDNNLISIGAIDGDILSTVLLEQELNQLICGASDNGNSSSFINRYSKKDALNYYYSKEFIEKDSNFIYSIGTTEQKGLISKIATDGTLIWERKYQLLENMNEKLIFKRIIQIEKSEENQFQYIVYATTGKDHYLLSFNPEDGKVIWFKHIEWKDEDIFVHITPSKKEFQFYLTLSDRNQIDTKKEPFVAVVDSSGTLIKGTLLVIEKEEFIINAICEDKEGLVVAGRYIEGDYNDSVGVIIKLDITLKIISSLKIDKRYTTIHDIKIMDDGSYLLSGYDSKQDGIFALLINEEGVYTTYQFPSTSNHNSSIELNNEGFYFLQNNDYNGILHKMSFDFNVIWSKEIHLNSGTNGIRNFTFNRASNAITLNCFNQNEGSLVVHTNSHLQSCLTNVLSISGLINNELGIIKFDAKQETYELGLKEQSSNSEIITSEIKQYCKEEGCGEEDPKVCQLYQQISTIYESCLIDPQIITGSNFETVSLCYREIQNLIAAFDPNYNLTEYLYYELELINQFLSKKDIQNYTLAWSAVQSILNYLNEIGNCICECTPKEFTMIHQVCWMSVEDYEYNINIPSQEAIAEDAQAAIDGITKYIQPIWRPDTSYYVHFVLKDNVDNGSTIQSYPYTFGFSTGGPVGYFHTHDKSTYGDLKLKNGDRLLKDDNSYYIVSNSGLDNEDGSLYISNSNGFIFEDTLGKLRDAVTGDLILDPSTSEEVRVIAHPDKYPLTTLKQYIDYNRSYPNADGNLLSAKPLFYDDQVSMINGQIASTTQIQLFFSKAYATHFFHKWESYKNAPSSDNSLAGRLKIVIKDPVEDISIVNPPYLDYNPNDNEYTHIPQTEEVWNPEENPQVPFAIDHYFNLMDAPNCMGEVIITKPASEYVTIFPKHLKPNKLYTAIVNNLFDVNHNGNFDTVAAIDETREVHKFVFKTSRYKDFKEQIESYFLEREFEDNLVQRDAIFNLEKPFTQAEIDASYTTIWNWNNITNQQALTGFTPEIIETLTNDYQHPFDRVFEGILGLKPLNEAVSTEVNVIKDSNTDAIIALIVRNPEPFNNPKFRQEVVKDTIQIITDGNVNDSYLVLFSKDNSQAIIMNSVKNIIENISLKFKYKVYRDVLPGDDVVLNYPVMTEVILPVDLLNN</sequence>